<evidence type="ECO:0000313" key="2">
    <source>
        <dbReference type="Proteomes" id="UP000283090"/>
    </source>
</evidence>
<name>A0A436ZWN4_ARTFL</name>
<dbReference type="VEuPathDB" id="FungiDB:DFL_007495"/>
<organism evidence="1 2">
    <name type="scientific">Arthrobotrys flagrans</name>
    <name type="common">Nematode-trapping fungus</name>
    <name type="synonym">Trichothecium flagrans</name>
    <dbReference type="NCBI Taxonomy" id="97331"/>
    <lineage>
        <taxon>Eukaryota</taxon>
        <taxon>Fungi</taxon>
        <taxon>Dikarya</taxon>
        <taxon>Ascomycota</taxon>
        <taxon>Pezizomycotina</taxon>
        <taxon>Orbiliomycetes</taxon>
        <taxon>Orbiliales</taxon>
        <taxon>Orbiliaceae</taxon>
        <taxon>Arthrobotrys</taxon>
    </lineage>
</organism>
<dbReference type="RefSeq" id="XP_067488637.1">
    <property type="nucleotide sequence ID" value="XM_067637085.1"/>
</dbReference>
<protein>
    <submittedName>
        <fullName evidence="1">Uncharacterized protein</fullName>
    </submittedName>
</protein>
<dbReference type="Proteomes" id="UP000283090">
    <property type="component" value="Unassembled WGS sequence"/>
</dbReference>
<accession>A0A436ZWN4</accession>
<evidence type="ECO:0000313" key="1">
    <source>
        <dbReference type="EMBL" id="RVD83093.1"/>
    </source>
</evidence>
<proteinExistence type="predicted"/>
<dbReference type="AlphaFoldDB" id="A0A436ZWN4"/>
<comment type="caution">
    <text evidence="1">The sequence shown here is derived from an EMBL/GenBank/DDBJ whole genome shotgun (WGS) entry which is preliminary data.</text>
</comment>
<keyword evidence="2" id="KW-1185">Reference proteome</keyword>
<sequence length="295" mass="34391">MVYPANYNYLLLSLPKELREEIFSHALQPTVCFYFRDNELYYYYRNEDDDEEPRILLSYEIGPIPRSLLLIHPTITDDVRYIDARLRRRISKTIEEAIQVPDEDENIFLDRFVPEPSSEFLEIARNGRFILDVLARHAIDALDLIALSPILARNITYIGFHGFNEPVMNSLFKYCSAVETLALFCFPTSLNRWISTQSFLSKYANYGGRAGDHKIFSRLEYIVEDSDPDKTPGAIAKLPDHETTMRPTCKRRQMDTHELDERGRAVFFLIQGHDEKKCCIENTVITYEFTEPPLL</sequence>
<dbReference type="OrthoDB" id="5355260at2759"/>
<gene>
    <name evidence="1" type="ORF">DFL_007495</name>
</gene>
<reference evidence="1 2" key="1">
    <citation type="submission" date="2019-01" db="EMBL/GenBank/DDBJ databases">
        <title>Intercellular communication is required for trap formation in the nematode-trapping fungus Duddingtonia flagrans.</title>
        <authorList>
            <person name="Youssar L."/>
            <person name="Wernet V."/>
            <person name="Hensel N."/>
            <person name="Hildebrandt H.-G."/>
            <person name="Fischer R."/>
        </authorList>
    </citation>
    <scope>NUCLEOTIDE SEQUENCE [LARGE SCALE GENOMIC DNA]</scope>
    <source>
        <strain evidence="1 2">CBS H-5679</strain>
    </source>
</reference>
<dbReference type="GeneID" id="93589806"/>
<dbReference type="EMBL" id="SAEB01000009">
    <property type="protein sequence ID" value="RVD83093.1"/>
    <property type="molecule type" value="Genomic_DNA"/>
</dbReference>